<feature type="region of interest" description="Disordered" evidence="1">
    <location>
        <begin position="309"/>
        <end position="347"/>
    </location>
</feature>
<organism evidence="2 3">
    <name type="scientific">Syncephalastrum racemosum</name>
    <name type="common">Filamentous fungus</name>
    <dbReference type="NCBI Taxonomy" id="13706"/>
    <lineage>
        <taxon>Eukaryota</taxon>
        <taxon>Fungi</taxon>
        <taxon>Fungi incertae sedis</taxon>
        <taxon>Mucoromycota</taxon>
        <taxon>Mucoromycotina</taxon>
        <taxon>Mucoromycetes</taxon>
        <taxon>Mucorales</taxon>
        <taxon>Syncephalastraceae</taxon>
        <taxon>Syncephalastrum</taxon>
    </lineage>
</organism>
<dbReference type="OrthoDB" id="2221403at2759"/>
<name>A0A1X2H8W4_SYNRA</name>
<sequence length="347" mass="39502">MRQHVAVHVIVRSEDVPIDDEQADPVEEGEDVRSIHGLQAFKAYRCKAISKIERILAVDSNMSELLSGRVRQSLPREDQLRIRQNFVADNAKKLEFSIASSIRDIVAEYASGCLKPLNARFRLLHLATKHEGPARNVILTIESLIPAQKDLDREDLQESEIGASYVHPFIQSLCAIDEPDKVAKCANTIPTDEVGDYTSRPDYVVDMYKNYSKAFSTCFGEVKGDATNYKSTAFDFYRLAIFGKNQLDNHGLNKVLLFQSIGTDVTFYVIEQLATDMYAMIEMATIQLPRSHGRFKSIMETLMTCIPSPRSTAKSARRKRHWNHLQRSQLNMHSTKSRRSQKNVNYR</sequence>
<reference evidence="2 3" key="1">
    <citation type="submission" date="2016-07" db="EMBL/GenBank/DDBJ databases">
        <title>Pervasive Adenine N6-methylation of Active Genes in Fungi.</title>
        <authorList>
            <consortium name="DOE Joint Genome Institute"/>
            <person name="Mondo S.J."/>
            <person name="Dannebaum R.O."/>
            <person name="Kuo R.C."/>
            <person name="Labutti K."/>
            <person name="Haridas S."/>
            <person name="Kuo A."/>
            <person name="Salamov A."/>
            <person name="Ahrendt S.R."/>
            <person name="Lipzen A."/>
            <person name="Sullivan W."/>
            <person name="Andreopoulos W.B."/>
            <person name="Clum A."/>
            <person name="Lindquist E."/>
            <person name="Daum C."/>
            <person name="Ramamoorthy G.K."/>
            <person name="Gryganskyi A."/>
            <person name="Culley D."/>
            <person name="Magnuson J.K."/>
            <person name="James T.Y."/>
            <person name="O'Malley M.A."/>
            <person name="Stajich J.E."/>
            <person name="Spatafora J.W."/>
            <person name="Visel A."/>
            <person name="Grigoriev I.V."/>
        </authorList>
    </citation>
    <scope>NUCLEOTIDE SEQUENCE [LARGE SCALE GENOMIC DNA]</scope>
    <source>
        <strain evidence="2 3">NRRL 2496</strain>
    </source>
</reference>
<dbReference type="AlphaFoldDB" id="A0A1X2H8W4"/>
<evidence type="ECO:0000256" key="1">
    <source>
        <dbReference type="SAM" id="MobiDB-lite"/>
    </source>
</evidence>
<protein>
    <submittedName>
        <fullName evidence="2">Uncharacterized protein</fullName>
    </submittedName>
</protein>
<evidence type="ECO:0000313" key="3">
    <source>
        <dbReference type="Proteomes" id="UP000242180"/>
    </source>
</evidence>
<accession>A0A1X2H8W4</accession>
<keyword evidence="3" id="KW-1185">Reference proteome</keyword>
<dbReference type="Proteomes" id="UP000242180">
    <property type="component" value="Unassembled WGS sequence"/>
</dbReference>
<dbReference type="EMBL" id="MCGN01000007">
    <property type="protein sequence ID" value="ORY94974.1"/>
    <property type="molecule type" value="Genomic_DNA"/>
</dbReference>
<feature type="compositionally biased region" description="Polar residues" evidence="1">
    <location>
        <begin position="325"/>
        <end position="334"/>
    </location>
</feature>
<proteinExistence type="predicted"/>
<dbReference type="InParanoid" id="A0A1X2H8W4"/>
<gene>
    <name evidence="2" type="ORF">BCR43DRAFT_338742</name>
</gene>
<evidence type="ECO:0000313" key="2">
    <source>
        <dbReference type="EMBL" id="ORY94974.1"/>
    </source>
</evidence>
<comment type="caution">
    <text evidence="2">The sequence shown here is derived from an EMBL/GenBank/DDBJ whole genome shotgun (WGS) entry which is preliminary data.</text>
</comment>
<feature type="compositionally biased region" description="Basic residues" evidence="1">
    <location>
        <begin position="315"/>
        <end position="324"/>
    </location>
</feature>